<feature type="transmembrane region" description="Helical" evidence="2">
    <location>
        <begin position="66"/>
        <end position="83"/>
    </location>
</feature>
<keyword evidence="2" id="KW-0812">Transmembrane</keyword>
<dbReference type="PANTHER" id="PTHR24002">
    <property type="entry name" value="SOLUTE CARRIER FAMILY 22 MEMBER 18"/>
    <property type="match status" value="1"/>
</dbReference>
<feature type="transmembrane region" description="Helical" evidence="2">
    <location>
        <begin position="129"/>
        <end position="147"/>
    </location>
</feature>
<dbReference type="InterPro" id="IPR011701">
    <property type="entry name" value="MFS"/>
</dbReference>
<dbReference type="InterPro" id="IPR036259">
    <property type="entry name" value="MFS_trans_sf"/>
</dbReference>
<name>A0A834LZV7_RHYFE</name>
<feature type="domain" description="Major facilitator superfamily (MFS) profile" evidence="3">
    <location>
        <begin position="1"/>
        <end position="236"/>
    </location>
</feature>
<dbReference type="GO" id="GO:0005635">
    <property type="term" value="C:nuclear envelope"/>
    <property type="evidence" value="ECO:0007669"/>
    <property type="project" value="TreeGrafter"/>
</dbReference>
<dbReference type="PROSITE" id="PS50850">
    <property type="entry name" value="MFS"/>
    <property type="match status" value="1"/>
</dbReference>
<dbReference type="SUPFAM" id="SSF103473">
    <property type="entry name" value="MFS general substrate transporter"/>
    <property type="match status" value="1"/>
</dbReference>
<protein>
    <recommendedName>
        <fullName evidence="3">Major facilitator superfamily (MFS) profile domain-containing protein</fullName>
    </recommendedName>
</protein>
<dbReference type="Pfam" id="PF07690">
    <property type="entry name" value="MFS_1"/>
    <property type="match status" value="1"/>
</dbReference>
<dbReference type="GO" id="GO:0022857">
    <property type="term" value="F:transmembrane transporter activity"/>
    <property type="evidence" value="ECO:0007669"/>
    <property type="project" value="InterPro"/>
</dbReference>
<dbReference type="GO" id="GO:0016020">
    <property type="term" value="C:membrane"/>
    <property type="evidence" value="ECO:0007669"/>
    <property type="project" value="UniProtKB-SubCell"/>
</dbReference>
<evidence type="ECO:0000256" key="2">
    <source>
        <dbReference type="SAM" id="Phobius"/>
    </source>
</evidence>
<reference evidence="4" key="1">
    <citation type="submission" date="2020-08" db="EMBL/GenBank/DDBJ databases">
        <title>Genome sequencing and assembly of the red palm weevil Rhynchophorus ferrugineus.</title>
        <authorList>
            <person name="Dias G.B."/>
            <person name="Bergman C.M."/>
            <person name="Manee M."/>
        </authorList>
    </citation>
    <scope>NUCLEOTIDE SEQUENCE</scope>
    <source>
        <strain evidence="4">AA-2017</strain>
        <tissue evidence="4">Whole larva</tissue>
    </source>
</reference>
<dbReference type="AlphaFoldDB" id="A0A834LZV7"/>
<keyword evidence="2" id="KW-0472">Membrane</keyword>
<proteinExistence type="predicted"/>
<sequence>MKVLYVLFAMDILNMAIILPVFNGFLKSLGSTPFTNGIINSSCAFISLLWNPVVGSLSDQVGRRNLLAKCLTANLLGNVVLIFSSGSLLMVYFSKLISAFGSPVNILLKTLVTDVYKTDEEKKAFFNKTPLVISVMFIAGSLLSGFMSEAENGFIKVFILLSCINCITIYVASTYLPDDTKTNRKTSNNNSLTKKAVEEIKSAVLNIKSINWSRYWDIFALKGAYEVEKWAMFFFL</sequence>
<keyword evidence="5" id="KW-1185">Reference proteome</keyword>
<gene>
    <name evidence="4" type="ORF">GWI33_021097</name>
</gene>
<comment type="caution">
    <text evidence="4">The sequence shown here is derived from an EMBL/GenBank/DDBJ whole genome shotgun (WGS) entry which is preliminary data.</text>
</comment>
<keyword evidence="2" id="KW-1133">Transmembrane helix</keyword>
<dbReference type="InterPro" id="IPR020846">
    <property type="entry name" value="MFS_dom"/>
</dbReference>
<evidence type="ECO:0000313" key="5">
    <source>
        <dbReference type="Proteomes" id="UP000625711"/>
    </source>
</evidence>
<evidence type="ECO:0000259" key="3">
    <source>
        <dbReference type="PROSITE" id="PS50850"/>
    </source>
</evidence>
<dbReference type="Proteomes" id="UP000625711">
    <property type="component" value="Unassembled WGS sequence"/>
</dbReference>
<evidence type="ECO:0000256" key="1">
    <source>
        <dbReference type="ARBA" id="ARBA00004141"/>
    </source>
</evidence>
<feature type="transmembrane region" description="Helical" evidence="2">
    <location>
        <begin position="153"/>
        <end position="176"/>
    </location>
</feature>
<accession>A0A834LZV7</accession>
<dbReference type="Gene3D" id="1.20.1250.20">
    <property type="entry name" value="MFS general substrate transporter like domains"/>
    <property type="match status" value="1"/>
</dbReference>
<dbReference type="PANTHER" id="PTHR24002:SF3">
    <property type="entry name" value="SOLUTE CARRIER FAMILY 22 MEMBER 18"/>
    <property type="match status" value="1"/>
</dbReference>
<dbReference type="EMBL" id="JAACXV010014612">
    <property type="protein sequence ID" value="KAF7265438.1"/>
    <property type="molecule type" value="Genomic_DNA"/>
</dbReference>
<organism evidence="4 5">
    <name type="scientific">Rhynchophorus ferrugineus</name>
    <name type="common">Red palm weevil</name>
    <name type="synonym">Curculio ferrugineus</name>
    <dbReference type="NCBI Taxonomy" id="354439"/>
    <lineage>
        <taxon>Eukaryota</taxon>
        <taxon>Metazoa</taxon>
        <taxon>Ecdysozoa</taxon>
        <taxon>Arthropoda</taxon>
        <taxon>Hexapoda</taxon>
        <taxon>Insecta</taxon>
        <taxon>Pterygota</taxon>
        <taxon>Neoptera</taxon>
        <taxon>Endopterygota</taxon>
        <taxon>Coleoptera</taxon>
        <taxon>Polyphaga</taxon>
        <taxon>Cucujiformia</taxon>
        <taxon>Curculionidae</taxon>
        <taxon>Dryophthorinae</taxon>
        <taxon>Rhynchophorus</taxon>
    </lineage>
</organism>
<feature type="transmembrane region" description="Helical" evidence="2">
    <location>
        <begin position="7"/>
        <end position="26"/>
    </location>
</feature>
<evidence type="ECO:0000313" key="4">
    <source>
        <dbReference type="EMBL" id="KAF7265438.1"/>
    </source>
</evidence>
<comment type="subcellular location">
    <subcellularLocation>
        <location evidence="1">Membrane</location>
        <topology evidence="1">Multi-pass membrane protein</topology>
    </subcellularLocation>
</comment>
<dbReference type="OrthoDB" id="440553at2759"/>